<accession>A0ABC8SE58</accession>
<dbReference type="PANTHER" id="PTHR34666">
    <property type="entry name" value="EXPRESSED PROTEIN"/>
    <property type="match status" value="1"/>
</dbReference>
<proteinExistence type="predicted"/>
<organism evidence="2 3">
    <name type="scientific">Ilex paraguariensis</name>
    <name type="common">yerba mate</name>
    <dbReference type="NCBI Taxonomy" id="185542"/>
    <lineage>
        <taxon>Eukaryota</taxon>
        <taxon>Viridiplantae</taxon>
        <taxon>Streptophyta</taxon>
        <taxon>Embryophyta</taxon>
        <taxon>Tracheophyta</taxon>
        <taxon>Spermatophyta</taxon>
        <taxon>Magnoliopsida</taxon>
        <taxon>eudicotyledons</taxon>
        <taxon>Gunneridae</taxon>
        <taxon>Pentapetalae</taxon>
        <taxon>asterids</taxon>
        <taxon>campanulids</taxon>
        <taxon>Aquifoliales</taxon>
        <taxon>Aquifoliaceae</taxon>
        <taxon>Ilex</taxon>
    </lineage>
</organism>
<comment type="caution">
    <text evidence="2">The sequence shown here is derived from an EMBL/GenBank/DDBJ whole genome shotgun (WGS) entry which is preliminary data.</text>
</comment>
<evidence type="ECO:0000313" key="3">
    <source>
        <dbReference type="Proteomes" id="UP001642360"/>
    </source>
</evidence>
<gene>
    <name evidence="2" type="ORF">ILEXP_LOCUS23903</name>
</gene>
<evidence type="ECO:0000256" key="1">
    <source>
        <dbReference type="SAM" id="MobiDB-lite"/>
    </source>
</evidence>
<name>A0ABC8SE58_9AQUA</name>
<reference evidence="2 3" key="1">
    <citation type="submission" date="2024-02" db="EMBL/GenBank/DDBJ databases">
        <authorList>
            <person name="Vignale AGUSTIN F."/>
            <person name="Sosa J E."/>
            <person name="Modenutti C."/>
        </authorList>
    </citation>
    <scope>NUCLEOTIDE SEQUENCE [LARGE SCALE GENOMIC DNA]</scope>
</reference>
<protein>
    <submittedName>
        <fullName evidence="2">Uncharacterized protein</fullName>
    </submittedName>
</protein>
<keyword evidence="3" id="KW-1185">Reference proteome</keyword>
<sequence length="179" mass="20525">MATEDFSFPTITDTPPRFIESPPLWRSPSLASHQVETRREASRADDHGENTFPVPKQISYSQRKSFSCIERGARIESSDDEDDKMDMLWEDFNEEFSRSCESGLESDISPGRMVELSCVQALKLSKNGGHALARKRPPSLVVFMKVLKKFFLVHNSHRPINKRSRLPNVRKQIYRLGVT</sequence>
<feature type="compositionally biased region" description="Basic and acidic residues" evidence="1">
    <location>
        <begin position="35"/>
        <end position="49"/>
    </location>
</feature>
<dbReference type="PANTHER" id="PTHR34666:SF1">
    <property type="entry name" value="OS02G0554800 PROTEIN"/>
    <property type="match status" value="1"/>
</dbReference>
<dbReference type="Proteomes" id="UP001642360">
    <property type="component" value="Unassembled WGS sequence"/>
</dbReference>
<feature type="region of interest" description="Disordered" evidence="1">
    <location>
        <begin position="1"/>
        <end position="54"/>
    </location>
</feature>
<dbReference type="AlphaFoldDB" id="A0ABC8SE58"/>
<evidence type="ECO:0000313" key="2">
    <source>
        <dbReference type="EMBL" id="CAK9155491.1"/>
    </source>
</evidence>
<dbReference type="EMBL" id="CAUOFW020002713">
    <property type="protein sequence ID" value="CAK9155491.1"/>
    <property type="molecule type" value="Genomic_DNA"/>
</dbReference>